<evidence type="ECO:0000313" key="10">
    <source>
        <dbReference type="WBParaSite" id="nRc.2.0.1.t23423-RA"/>
    </source>
</evidence>
<dbReference type="SUPFAM" id="SSF52540">
    <property type="entry name" value="P-loop containing nucleoside triphosphate hydrolases"/>
    <property type="match status" value="1"/>
</dbReference>
<evidence type="ECO:0000256" key="4">
    <source>
        <dbReference type="ARBA" id="ARBA00022806"/>
    </source>
</evidence>
<dbReference type="GO" id="GO:0016787">
    <property type="term" value="F:hydrolase activity"/>
    <property type="evidence" value="ECO:0007669"/>
    <property type="project" value="UniProtKB-KW"/>
</dbReference>
<dbReference type="InterPro" id="IPR027417">
    <property type="entry name" value="P-loop_NTPase"/>
</dbReference>
<proteinExistence type="predicted"/>
<dbReference type="PROSITE" id="PS51192">
    <property type="entry name" value="HELICASE_ATP_BIND_1"/>
    <property type="match status" value="1"/>
</dbReference>
<dbReference type="InterPro" id="IPR011545">
    <property type="entry name" value="DEAD/DEAH_box_helicase_dom"/>
</dbReference>
<dbReference type="Pfam" id="PF00270">
    <property type="entry name" value="DEAD"/>
    <property type="match status" value="1"/>
</dbReference>
<dbReference type="InterPro" id="IPR014014">
    <property type="entry name" value="RNA_helicase_DEAD_Q_motif"/>
</dbReference>
<dbReference type="GO" id="GO:0003724">
    <property type="term" value="F:RNA helicase activity"/>
    <property type="evidence" value="ECO:0007669"/>
    <property type="project" value="UniProtKB-EC"/>
</dbReference>
<sequence>MNREEESRLNKLVHDKLVQIKELNINVKNCSRKDLDPTSPLFSLKTFDELRLRKELLQGVANMGFSYPSKIQEATLPVLLADPPQNIIAQSQSGTGKTAAFVLTMLSRVEASEQYPQCLCLAPTYELALQIGQIVETMGKFCSDIKVAYAVRGARSFTRGEKIKEHIIIGTPGTALDWCLKFKCFDPKLVRVFVLDEADIMISQQ</sequence>
<keyword evidence="9" id="KW-1185">Reference proteome</keyword>
<evidence type="ECO:0000256" key="6">
    <source>
        <dbReference type="PROSITE-ProRule" id="PRU00552"/>
    </source>
</evidence>
<dbReference type="OMA" id="SENWIAL"/>
<name>A0A915JAB1_ROMCU</name>
<feature type="domain" description="DEAD-box RNA helicase Q" evidence="8">
    <location>
        <begin position="45"/>
        <end position="73"/>
    </location>
</feature>
<dbReference type="Gene3D" id="3.40.50.300">
    <property type="entry name" value="P-loop containing nucleotide triphosphate hydrolases"/>
    <property type="match status" value="1"/>
</dbReference>
<dbReference type="GO" id="GO:0005524">
    <property type="term" value="F:ATP binding"/>
    <property type="evidence" value="ECO:0007669"/>
    <property type="project" value="UniProtKB-KW"/>
</dbReference>
<evidence type="ECO:0000256" key="3">
    <source>
        <dbReference type="ARBA" id="ARBA00022801"/>
    </source>
</evidence>
<keyword evidence="3" id="KW-0378">Hydrolase</keyword>
<dbReference type="Proteomes" id="UP000887565">
    <property type="component" value="Unplaced"/>
</dbReference>
<dbReference type="SMART" id="SM00487">
    <property type="entry name" value="DEXDc"/>
    <property type="match status" value="1"/>
</dbReference>
<dbReference type="GO" id="GO:0003676">
    <property type="term" value="F:nucleic acid binding"/>
    <property type="evidence" value="ECO:0007669"/>
    <property type="project" value="InterPro"/>
</dbReference>
<accession>A0A915JAB1</accession>
<organism evidence="9 10">
    <name type="scientific">Romanomermis culicivorax</name>
    <name type="common">Nematode worm</name>
    <dbReference type="NCBI Taxonomy" id="13658"/>
    <lineage>
        <taxon>Eukaryota</taxon>
        <taxon>Metazoa</taxon>
        <taxon>Ecdysozoa</taxon>
        <taxon>Nematoda</taxon>
        <taxon>Enoplea</taxon>
        <taxon>Dorylaimia</taxon>
        <taxon>Mermithida</taxon>
        <taxon>Mermithoidea</taxon>
        <taxon>Mermithidae</taxon>
        <taxon>Romanomermis</taxon>
    </lineage>
</organism>
<dbReference type="EC" id="3.6.4.13" evidence="1"/>
<evidence type="ECO:0000256" key="2">
    <source>
        <dbReference type="ARBA" id="ARBA00022741"/>
    </source>
</evidence>
<dbReference type="PROSITE" id="PS51195">
    <property type="entry name" value="Q_MOTIF"/>
    <property type="match status" value="1"/>
</dbReference>
<keyword evidence="2" id="KW-0547">Nucleotide-binding</keyword>
<feature type="short sequence motif" description="Q motif" evidence="6">
    <location>
        <begin position="45"/>
        <end position="73"/>
    </location>
</feature>
<dbReference type="PANTHER" id="PTHR47958">
    <property type="entry name" value="ATP-DEPENDENT RNA HELICASE DBP3"/>
    <property type="match status" value="1"/>
</dbReference>
<evidence type="ECO:0000256" key="1">
    <source>
        <dbReference type="ARBA" id="ARBA00012552"/>
    </source>
</evidence>
<evidence type="ECO:0000259" key="7">
    <source>
        <dbReference type="PROSITE" id="PS51192"/>
    </source>
</evidence>
<keyword evidence="4" id="KW-0347">Helicase</keyword>
<protein>
    <recommendedName>
        <fullName evidence="1">RNA helicase</fullName>
        <ecNumber evidence="1">3.6.4.13</ecNumber>
    </recommendedName>
</protein>
<feature type="domain" description="Helicase ATP-binding" evidence="7">
    <location>
        <begin position="78"/>
        <end position="205"/>
    </location>
</feature>
<dbReference type="InterPro" id="IPR014001">
    <property type="entry name" value="Helicase_ATP-bd"/>
</dbReference>
<evidence type="ECO:0000259" key="8">
    <source>
        <dbReference type="PROSITE" id="PS51195"/>
    </source>
</evidence>
<dbReference type="WBParaSite" id="nRc.2.0.1.t23423-RA">
    <property type="protein sequence ID" value="nRc.2.0.1.t23423-RA"/>
    <property type="gene ID" value="nRc.2.0.1.g23423"/>
</dbReference>
<keyword evidence="5" id="KW-0067">ATP-binding</keyword>
<reference evidence="10" key="1">
    <citation type="submission" date="2022-11" db="UniProtKB">
        <authorList>
            <consortium name="WormBaseParasite"/>
        </authorList>
    </citation>
    <scope>IDENTIFICATION</scope>
</reference>
<evidence type="ECO:0000256" key="5">
    <source>
        <dbReference type="ARBA" id="ARBA00022840"/>
    </source>
</evidence>
<dbReference type="AlphaFoldDB" id="A0A915JAB1"/>
<evidence type="ECO:0000313" key="9">
    <source>
        <dbReference type="Proteomes" id="UP000887565"/>
    </source>
</evidence>